<organism evidence="2 3">
    <name type="scientific">Aminobacter aminovorans</name>
    <name type="common">Chelatobacter heintzii</name>
    <dbReference type="NCBI Taxonomy" id="83263"/>
    <lineage>
        <taxon>Bacteria</taxon>
        <taxon>Pseudomonadati</taxon>
        <taxon>Pseudomonadota</taxon>
        <taxon>Alphaproteobacteria</taxon>
        <taxon>Hyphomicrobiales</taxon>
        <taxon>Phyllobacteriaceae</taxon>
        <taxon>Aminobacter</taxon>
    </lineage>
</organism>
<reference evidence="2 3" key="1">
    <citation type="submission" date="2018-06" db="EMBL/GenBank/DDBJ databases">
        <authorList>
            <consortium name="Pathogen Informatics"/>
            <person name="Doyle S."/>
        </authorList>
    </citation>
    <scope>NUCLEOTIDE SEQUENCE [LARGE SCALE GENOMIC DNA]</scope>
    <source>
        <strain evidence="2 3">NCTC10684</strain>
    </source>
</reference>
<dbReference type="AlphaFoldDB" id="A0A380WJW9"/>
<evidence type="ECO:0000313" key="2">
    <source>
        <dbReference type="EMBL" id="SUU89140.1"/>
    </source>
</evidence>
<protein>
    <recommendedName>
        <fullName evidence="1">DUF7674 domain-containing protein</fullName>
    </recommendedName>
</protein>
<dbReference type="InterPro" id="IPR056091">
    <property type="entry name" value="DUF7674"/>
</dbReference>
<feature type="domain" description="DUF7674" evidence="1">
    <location>
        <begin position="9"/>
        <end position="123"/>
    </location>
</feature>
<dbReference type="Proteomes" id="UP000254701">
    <property type="component" value="Unassembled WGS sequence"/>
</dbReference>
<dbReference type="EMBL" id="UFSM01000001">
    <property type="protein sequence ID" value="SUU89140.1"/>
    <property type="molecule type" value="Genomic_DNA"/>
</dbReference>
<sequence>MISRLNMFDVLLEVDPTFQPVWDAFLDKWRDQIELPLYLALGDLARHAVGKLESGRTDELQQIFTVVERWLADGDELVQEAATIGLLEDLQNLNLHKSTSPDQLKQWLGPLAARRWIEAERFWSGQIAKA</sequence>
<dbReference type="Pfam" id="PF24722">
    <property type="entry name" value="DUF7674"/>
    <property type="match status" value="1"/>
</dbReference>
<evidence type="ECO:0000313" key="3">
    <source>
        <dbReference type="Proteomes" id="UP000254701"/>
    </source>
</evidence>
<proteinExistence type="predicted"/>
<evidence type="ECO:0000259" key="1">
    <source>
        <dbReference type="Pfam" id="PF24722"/>
    </source>
</evidence>
<gene>
    <name evidence="2" type="ORF">NCTC10684_02373</name>
</gene>
<name>A0A380WJW9_AMIAI</name>
<accession>A0A380WJW9</accession>